<keyword evidence="1" id="KW-0472">Membrane</keyword>
<dbReference type="GeneID" id="9096416"/>
<dbReference type="EMBL" id="KN294003">
    <property type="protein sequence ID" value="EEH33851.2"/>
    <property type="molecule type" value="Genomic_DNA"/>
</dbReference>
<dbReference type="Proteomes" id="UP000002059">
    <property type="component" value="Partially assembled WGS sequence"/>
</dbReference>
<proteinExistence type="predicted"/>
<feature type="transmembrane region" description="Helical" evidence="1">
    <location>
        <begin position="61"/>
        <end position="83"/>
    </location>
</feature>
<dbReference type="AlphaFoldDB" id="C1H1W4"/>
<keyword evidence="3" id="KW-1185">Reference proteome</keyword>
<evidence type="ECO:0000256" key="1">
    <source>
        <dbReference type="SAM" id="Phobius"/>
    </source>
</evidence>
<reference evidence="2 3" key="1">
    <citation type="journal article" date="2011" name="PLoS Genet.">
        <title>Comparative genomic analysis of human fungal pathogens causing paracoccidioidomycosis.</title>
        <authorList>
            <person name="Desjardins C.A."/>
            <person name="Champion M.D."/>
            <person name="Holder J.W."/>
            <person name="Muszewska A."/>
            <person name="Goldberg J."/>
            <person name="Bailao A.M."/>
            <person name="Brigido M.M."/>
            <person name="Ferreira M.E."/>
            <person name="Garcia A.M."/>
            <person name="Grynberg M."/>
            <person name="Gujja S."/>
            <person name="Heiman D.I."/>
            <person name="Henn M.R."/>
            <person name="Kodira C.D."/>
            <person name="Leon-Narvaez H."/>
            <person name="Longo L.V."/>
            <person name="Ma L.J."/>
            <person name="Malavazi I."/>
            <person name="Matsuo A.L."/>
            <person name="Morais F.V."/>
            <person name="Pereira M."/>
            <person name="Rodriguez-Brito S."/>
            <person name="Sakthikumar S."/>
            <person name="Salem-Izacc S.M."/>
            <person name="Sykes S.M."/>
            <person name="Teixeira M.M."/>
            <person name="Vallejo M.C."/>
            <person name="Walter M.E."/>
            <person name="Yandava C."/>
            <person name="Young S."/>
            <person name="Zeng Q."/>
            <person name="Zucker J."/>
            <person name="Felipe M.S."/>
            <person name="Goldman G.H."/>
            <person name="Haas B.J."/>
            <person name="McEwen J.G."/>
            <person name="Nino-Vega G."/>
            <person name="Puccia R."/>
            <person name="San-Blas G."/>
            <person name="Soares C.M."/>
            <person name="Birren B.W."/>
            <person name="Cuomo C.A."/>
        </authorList>
    </citation>
    <scope>NUCLEOTIDE SEQUENCE [LARGE SCALE GENOMIC DNA]</scope>
    <source>
        <strain evidence="3">ATCC MYA-826 / Pb01</strain>
    </source>
</reference>
<organism evidence="2 3">
    <name type="scientific">Paracoccidioides lutzii (strain ATCC MYA-826 / Pb01)</name>
    <name type="common">Paracoccidioides brasiliensis</name>
    <dbReference type="NCBI Taxonomy" id="502779"/>
    <lineage>
        <taxon>Eukaryota</taxon>
        <taxon>Fungi</taxon>
        <taxon>Dikarya</taxon>
        <taxon>Ascomycota</taxon>
        <taxon>Pezizomycotina</taxon>
        <taxon>Eurotiomycetes</taxon>
        <taxon>Eurotiomycetidae</taxon>
        <taxon>Onygenales</taxon>
        <taxon>Ajellomycetaceae</taxon>
        <taxon>Paracoccidioides</taxon>
    </lineage>
</organism>
<evidence type="ECO:0008006" key="4">
    <source>
        <dbReference type="Google" id="ProtNLM"/>
    </source>
</evidence>
<accession>C1H1W4</accession>
<dbReference type="HOGENOM" id="CLU_918855_0_0_1"/>
<dbReference type="KEGG" id="pbl:PAAG_04900"/>
<keyword evidence="1" id="KW-1133">Transmembrane helix</keyword>
<evidence type="ECO:0000313" key="2">
    <source>
        <dbReference type="EMBL" id="EEH33851.2"/>
    </source>
</evidence>
<gene>
    <name evidence="2" type="ORF">PAAG_04900</name>
</gene>
<protein>
    <recommendedName>
        <fullName evidence="4">Protein kinase domain-containing protein</fullName>
    </recommendedName>
</protein>
<dbReference type="RefSeq" id="XP_015699633.1">
    <property type="nucleotide sequence ID" value="XM_015845407.1"/>
</dbReference>
<name>C1H1W4_PARBA</name>
<evidence type="ECO:0000313" key="3">
    <source>
        <dbReference type="Proteomes" id="UP000002059"/>
    </source>
</evidence>
<dbReference type="OrthoDB" id="1668230at2759"/>
<dbReference type="VEuPathDB" id="FungiDB:PAAG_04900"/>
<dbReference type="eggNOG" id="ENOG502RR0U">
    <property type="taxonomic scope" value="Eukaryota"/>
</dbReference>
<keyword evidence="1" id="KW-0812">Transmembrane</keyword>
<sequence>MSLVQPQPDLALVGFGAAGLVYEVGDDVVFKTCQVEDILSSDTSGIARYQNSEFLSSPITFGWTVIFYAFFFIFTALAFYLDLRIGNELFDKKGRAILCDFSAATPFGQSNGGHNFGNRPLLVTGSLLTVSDATDRFTMGSLFLHMEHGTKAQIFVDRNGNLALPEIGTGHQGIDTIIRKACLGERMCLQWHFTREVVSLNLPEKSVTVVTIAPILAMLAMFGPREQTTSVTGDSPTRLRVGRVRGLSTVATWASDMGAPQMNLPPRLGIVLTTGPGGPKFLRVPAAARIFLHLSGKAELEAT</sequence>